<dbReference type="AlphaFoldDB" id="A0A1G8LL99"/>
<gene>
    <name evidence="2" type="ORF">SAMN04487993_1006236</name>
</gene>
<organism evidence="2 3">
    <name type="scientific">Salipiger marinus</name>
    <dbReference type="NCBI Taxonomy" id="555512"/>
    <lineage>
        <taxon>Bacteria</taxon>
        <taxon>Pseudomonadati</taxon>
        <taxon>Pseudomonadota</taxon>
        <taxon>Alphaproteobacteria</taxon>
        <taxon>Rhodobacterales</taxon>
        <taxon>Roseobacteraceae</taxon>
        <taxon>Salipiger</taxon>
    </lineage>
</organism>
<sequence length="227" mass="24790">MAKPRNTQEELARKAAARLEDARRTGEQLSLLPDEPGRTPAEVAAPSGGRPKGAMGKGSRQMRDWLAAKGYRLPEQQLAEMAGLTSSRDVFETAMMQTERLLVWAFAEAQDKDKADRVITPEQRLSTFAQVFAVQLRAAEALLPYGTPKASPDVSVQQTVQLVVQGGAPADRGASVRDVTPAAGAGLVPADVRWQIERNQQVSEDEARNSDAAIRTDQPTDWKDREK</sequence>
<dbReference type="OrthoDB" id="7857897at2"/>
<reference evidence="2 3" key="1">
    <citation type="submission" date="2016-10" db="EMBL/GenBank/DDBJ databases">
        <authorList>
            <person name="de Groot N.N."/>
        </authorList>
    </citation>
    <scope>NUCLEOTIDE SEQUENCE [LARGE SCALE GENOMIC DNA]</scope>
    <source>
        <strain evidence="2 3">DSM 26424</strain>
    </source>
</reference>
<proteinExistence type="predicted"/>
<feature type="compositionally biased region" description="Basic and acidic residues" evidence="1">
    <location>
        <begin position="1"/>
        <end position="26"/>
    </location>
</feature>
<dbReference type="STRING" id="555512.SAMN04487993_1006236"/>
<dbReference type="EMBL" id="FNEJ01000006">
    <property type="protein sequence ID" value="SDI56489.1"/>
    <property type="molecule type" value="Genomic_DNA"/>
</dbReference>
<protein>
    <submittedName>
        <fullName evidence="2">Uncharacterized protein</fullName>
    </submittedName>
</protein>
<accession>A0A1G8LL99</accession>
<evidence type="ECO:0000313" key="3">
    <source>
        <dbReference type="Proteomes" id="UP000199093"/>
    </source>
</evidence>
<feature type="compositionally biased region" description="Basic and acidic residues" evidence="1">
    <location>
        <begin position="218"/>
        <end position="227"/>
    </location>
</feature>
<evidence type="ECO:0000313" key="2">
    <source>
        <dbReference type="EMBL" id="SDI56489.1"/>
    </source>
</evidence>
<evidence type="ECO:0000256" key="1">
    <source>
        <dbReference type="SAM" id="MobiDB-lite"/>
    </source>
</evidence>
<dbReference type="Proteomes" id="UP000199093">
    <property type="component" value="Unassembled WGS sequence"/>
</dbReference>
<feature type="region of interest" description="Disordered" evidence="1">
    <location>
        <begin position="1"/>
        <end position="60"/>
    </location>
</feature>
<keyword evidence="3" id="KW-1185">Reference proteome</keyword>
<dbReference type="RefSeq" id="WP_089846036.1">
    <property type="nucleotide sequence ID" value="NZ_FNEJ01000006.1"/>
</dbReference>
<name>A0A1G8LL99_9RHOB</name>
<feature type="region of interest" description="Disordered" evidence="1">
    <location>
        <begin position="198"/>
        <end position="227"/>
    </location>
</feature>